<dbReference type="RefSeq" id="WP_269444075.1">
    <property type="nucleotide sequence ID" value="NZ_CP097463.1"/>
</dbReference>
<keyword evidence="5 6" id="KW-0472">Membrane</keyword>
<reference evidence="7" key="1">
    <citation type="submission" date="2022-05" db="EMBL/GenBank/DDBJ databases">
        <title>Jatrophihabitans sp. SB3-54 whole genome sequence.</title>
        <authorList>
            <person name="Suh M.K."/>
            <person name="Eom M.K."/>
            <person name="Kim J.S."/>
            <person name="Kim H.S."/>
            <person name="Do H.E."/>
            <person name="Shin Y.K."/>
            <person name="Lee J.-S."/>
        </authorList>
    </citation>
    <scope>NUCLEOTIDE SEQUENCE</scope>
    <source>
        <strain evidence="7">SB3-54</strain>
    </source>
</reference>
<feature type="transmembrane region" description="Helical" evidence="6">
    <location>
        <begin position="74"/>
        <end position="90"/>
    </location>
</feature>
<evidence type="ECO:0000256" key="4">
    <source>
        <dbReference type="ARBA" id="ARBA00022989"/>
    </source>
</evidence>
<feature type="transmembrane region" description="Helical" evidence="6">
    <location>
        <begin position="483"/>
        <end position="508"/>
    </location>
</feature>
<dbReference type="Pfam" id="PF03239">
    <property type="entry name" value="FTR1"/>
    <property type="match status" value="1"/>
</dbReference>
<evidence type="ECO:0000256" key="2">
    <source>
        <dbReference type="ARBA" id="ARBA00008333"/>
    </source>
</evidence>
<accession>A0ABY7K329</accession>
<feature type="transmembrane region" description="Helical" evidence="6">
    <location>
        <begin position="181"/>
        <end position="201"/>
    </location>
</feature>
<sequence length="530" mass="54299">MLPTFVIGLREGLEAALIVGIIAAFLRKQGRRELLRWVFVGVGSATLLCVAVGITLDRLSQNLPQRQQEGLETVIGALAVGMVTYMVIWMRRHARELKGQLEGMAAGAMAGTSRAGRAMILMAFLAVLREGFETVVFLLAAFNESGSGSAAATGAVLGIVVAIGLGYGIYRGGVHLNLSKFFRATGLVLVLVAAGLVVNALRTAHEAGWLNAGQGGTVDLTWLVHPGSVQSSLLTGMLGVQSKPVFIEVVGWLVYLIPVGLYVAWPPGRSLPKRATSRVLIGAAAVFAVGAVALVLFAPGRPATPAATTAGPVSARVSDRHGDTATVRTQAQSPAVQAVGPAEDFVLTRTGTDTRAGLAADVYAATSTGSASASLPASLGVDRIAALNGGRLPIGLSAASDSTLAATYHDSAVLSVWVEPRTGRVLDLSWTERVTASVTGPGGARFALAGIAAQGHSALPAGVIAAAAAAARPELHDLDRRQAFVAGAWSCGLVAVACGLGALAVAAASQRERRQSRRPVGAPAQSLVAS</sequence>
<dbReference type="Proteomes" id="UP001164693">
    <property type="component" value="Chromosome"/>
</dbReference>
<feature type="transmembrane region" description="Helical" evidence="6">
    <location>
        <begin position="119"/>
        <end position="142"/>
    </location>
</feature>
<comment type="similarity">
    <text evidence="2">Belongs to the oxidase-dependent Fe transporter (OFeT) (TC 9.A.10.1) family.</text>
</comment>
<name>A0ABY7K329_9ACTN</name>
<dbReference type="PANTHER" id="PTHR31632:SF2">
    <property type="entry name" value="PLASMA MEMBRANE IRON PERMEASE"/>
    <property type="match status" value="1"/>
</dbReference>
<feature type="transmembrane region" description="Helical" evidence="6">
    <location>
        <begin position="277"/>
        <end position="298"/>
    </location>
</feature>
<evidence type="ECO:0000256" key="1">
    <source>
        <dbReference type="ARBA" id="ARBA00004141"/>
    </source>
</evidence>
<dbReference type="EMBL" id="CP097463">
    <property type="protein sequence ID" value="WAX57531.1"/>
    <property type="molecule type" value="Genomic_DNA"/>
</dbReference>
<feature type="transmembrane region" description="Helical" evidence="6">
    <location>
        <begin position="148"/>
        <end position="169"/>
    </location>
</feature>
<feature type="transmembrane region" description="Helical" evidence="6">
    <location>
        <begin position="6"/>
        <end position="27"/>
    </location>
</feature>
<evidence type="ECO:0000313" key="8">
    <source>
        <dbReference type="Proteomes" id="UP001164693"/>
    </source>
</evidence>
<keyword evidence="4 6" id="KW-1133">Transmembrane helix</keyword>
<organism evidence="7 8">
    <name type="scientific">Jatrophihabitans cynanchi</name>
    <dbReference type="NCBI Taxonomy" id="2944128"/>
    <lineage>
        <taxon>Bacteria</taxon>
        <taxon>Bacillati</taxon>
        <taxon>Actinomycetota</taxon>
        <taxon>Actinomycetes</taxon>
        <taxon>Jatrophihabitantales</taxon>
        <taxon>Jatrophihabitantaceae</taxon>
        <taxon>Jatrophihabitans</taxon>
    </lineage>
</organism>
<evidence type="ECO:0000256" key="6">
    <source>
        <dbReference type="SAM" id="Phobius"/>
    </source>
</evidence>
<dbReference type="InterPro" id="IPR004923">
    <property type="entry name" value="FTR1/Fip1/EfeU"/>
</dbReference>
<evidence type="ECO:0000256" key="5">
    <source>
        <dbReference type="ARBA" id="ARBA00023136"/>
    </source>
</evidence>
<protein>
    <submittedName>
        <fullName evidence="7">FTR1 family protein</fullName>
    </submittedName>
</protein>
<dbReference type="PANTHER" id="PTHR31632">
    <property type="entry name" value="IRON TRANSPORTER FTH1"/>
    <property type="match status" value="1"/>
</dbReference>
<feature type="transmembrane region" description="Helical" evidence="6">
    <location>
        <begin position="245"/>
        <end position="265"/>
    </location>
</feature>
<evidence type="ECO:0000256" key="3">
    <source>
        <dbReference type="ARBA" id="ARBA00022692"/>
    </source>
</evidence>
<comment type="subcellular location">
    <subcellularLocation>
        <location evidence="1">Membrane</location>
        <topology evidence="1">Multi-pass membrane protein</topology>
    </subcellularLocation>
</comment>
<gene>
    <name evidence="7" type="ORF">M6B22_01890</name>
</gene>
<keyword evidence="3 6" id="KW-0812">Transmembrane</keyword>
<proteinExistence type="inferred from homology"/>
<feature type="transmembrane region" description="Helical" evidence="6">
    <location>
        <begin position="34"/>
        <end position="54"/>
    </location>
</feature>
<evidence type="ECO:0000313" key="7">
    <source>
        <dbReference type="EMBL" id="WAX57531.1"/>
    </source>
</evidence>
<keyword evidence="8" id="KW-1185">Reference proteome</keyword>
<dbReference type="NCBIfam" id="NF041756">
    <property type="entry name" value="EfeU"/>
    <property type="match status" value="1"/>
</dbReference>